<accession>A0ABS3BKN3</accession>
<organism evidence="1 2">
    <name type="scientific">Algoriphagus aestuariicola</name>
    <dbReference type="NCBI Taxonomy" id="1852016"/>
    <lineage>
        <taxon>Bacteria</taxon>
        <taxon>Pseudomonadati</taxon>
        <taxon>Bacteroidota</taxon>
        <taxon>Cytophagia</taxon>
        <taxon>Cytophagales</taxon>
        <taxon>Cyclobacteriaceae</taxon>
        <taxon>Algoriphagus</taxon>
    </lineage>
</organism>
<evidence type="ECO:0000313" key="2">
    <source>
        <dbReference type="Proteomes" id="UP000664698"/>
    </source>
</evidence>
<name>A0ABS3BKN3_9BACT</name>
<dbReference type="EMBL" id="JAFKCW010000001">
    <property type="protein sequence ID" value="MBN7799384.1"/>
    <property type="molecule type" value="Genomic_DNA"/>
</dbReference>
<dbReference type="RefSeq" id="WP_206567380.1">
    <property type="nucleotide sequence ID" value="NZ_JAFKCW010000001.1"/>
</dbReference>
<comment type="caution">
    <text evidence="1">The sequence shown here is derived from an EMBL/GenBank/DDBJ whole genome shotgun (WGS) entry which is preliminary data.</text>
</comment>
<reference evidence="1 2" key="1">
    <citation type="submission" date="2021-03" db="EMBL/GenBank/DDBJ databases">
        <title>novel species isolated from a fishpond in China.</title>
        <authorList>
            <person name="Lu H."/>
            <person name="Cai Z."/>
        </authorList>
    </citation>
    <scope>NUCLEOTIDE SEQUENCE [LARGE SCALE GENOMIC DNA]</scope>
    <source>
        <strain evidence="1 2">JCM 31546</strain>
    </source>
</reference>
<dbReference type="InterPro" id="IPR018644">
    <property type="entry name" value="DUF2071"/>
</dbReference>
<dbReference type="Proteomes" id="UP000664698">
    <property type="component" value="Unassembled WGS sequence"/>
</dbReference>
<proteinExistence type="predicted"/>
<dbReference type="Pfam" id="PF09844">
    <property type="entry name" value="DUF2071"/>
    <property type="match status" value="1"/>
</dbReference>
<evidence type="ECO:0000313" key="1">
    <source>
        <dbReference type="EMBL" id="MBN7799384.1"/>
    </source>
</evidence>
<gene>
    <name evidence="1" type="ORF">J0A67_00850</name>
</gene>
<sequence length="127" mass="14633">MSSTWKATNENAALSSSKSLCLSQRLFGANTPYGENYETMPMQHVWVENDSQRTVAYRWEKNSVWQSFEVTTELQSSPIEETSETEFITEYYWGYAVGFPYHLHITADSASLLLRIIFGSKSNKSRR</sequence>
<keyword evidence="2" id="KW-1185">Reference proteome</keyword>
<protein>
    <submittedName>
        <fullName evidence="1">DUF2071 domain-containing protein</fullName>
    </submittedName>
</protein>